<dbReference type="InterPro" id="IPR029066">
    <property type="entry name" value="PLP-binding_barrel"/>
</dbReference>
<dbReference type="CDD" id="cd00635">
    <property type="entry name" value="PLPDE_III_YBL036c_like"/>
    <property type="match status" value="1"/>
</dbReference>
<dbReference type="PIRSF" id="PIRSF004848">
    <property type="entry name" value="YBL036c_PLPDEIII"/>
    <property type="match status" value="1"/>
</dbReference>
<dbReference type="GO" id="GO:0030170">
    <property type="term" value="F:pyridoxal phosphate binding"/>
    <property type="evidence" value="ECO:0007669"/>
    <property type="project" value="UniProtKB-UniRule"/>
</dbReference>
<accession>A0A9D1YYG5</accession>
<organism evidence="6 7">
    <name type="scientific">Candidatus Alistipes intestinigallinarum</name>
    <dbReference type="NCBI Taxonomy" id="2838440"/>
    <lineage>
        <taxon>Bacteria</taxon>
        <taxon>Pseudomonadati</taxon>
        <taxon>Bacteroidota</taxon>
        <taxon>Bacteroidia</taxon>
        <taxon>Bacteroidales</taxon>
        <taxon>Rikenellaceae</taxon>
        <taxon>Alistipes</taxon>
    </lineage>
</organism>
<dbReference type="HAMAP" id="MF_02087">
    <property type="entry name" value="PLP_homeostasis"/>
    <property type="match status" value="1"/>
</dbReference>
<evidence type="ECO:0000313" key="6">
    <source>
        <dbReference type="EMBL" id="HIY68159.1"/>
    </source>
</evidence>
<dbReference type="SUPFAM" id="SSF51419">
    <property type="entry name" value="PLP-binding barrel"/>
    <property type="match status" value="1"/>
</dbReference>
<dbReference type="PANTHER" id="PTHR10146">
    <property type="entry name" value="PROLINE SYNTHETASE CO-TRANSCRIBED BACTERIAL HOMOLOG PROTEIN"/>
    <property type="match status" value="1"/>
</dbReference>
<comment type="function">
    <text evidence="2">Pyridoxal 5'-phosphate (PLP)-binding protein, which is involved in PLP homeostasis.</text>
</comment>
<sequence>MSEIASQLALVRQSLPAGVTLVAVSKTHPAEMIRAAYDAGQRIFGESRPQELREKYETLPKDIEWHMIGHLQTNKIKYIAPFVAQIESVDSARLAEAIQKEAAKCGRVIDILLEIHVAAEETKTGWNLDELRTYLSADPFAALPNLRVRGVMGIATNTDDETLVRRDFDALRRCFEELRPKFGPAFDTLSMGMSHDYPLAVACGSTQVRVGSLIFGERDYSK</sequence>
<evidence type="ECO:0000259" key="5">
    <source>
        <dbReference type="Pfam" id="PF01168"/>
    </source>
</evidence>
<evidence type="ECO:0000313" key="7">
    <source>
        <dbReference type="Proteomes" id="UP000886844"/>
    </source>
</evidence>
<dbReference type="PROSITE" id="PS01211">
    <property type="entry name" value="UPF0001"/>
    <property type="match status" value="1"/>
</dbReference>
<evidence type="ECO:0000256" key="1">
    <source>
        <dbReference type="ARBA" id="ARBA00022898"/>
    </source>
</evidence>
<comment type="similarity">
    <text evidence="2 4">Belongs to the pyridoxal phosphate-binding protein YggS/PROSC family.</text>
</comment>
<dbReference type="NCBIfam" id="TIGR00044">
    <property type="entry name" value="YggS family pyridoxal phosphate-dependent enzyme"/>
    <property type="match status" value="1"/>
</dbReference>
<dbReference type="PANTHER" id="PTHR10146:SF14">
    <property type="entry name" value="PYRIDOXAL PHOSPHATE HOMEOSTASIS PROTEIN"/>
    <property type="match status" value="1"/>
</dbReference>
<evidence type="ECO:0000256" key="4">
    <source>
        <dbReference type="RuleBase" id="RU004514"/>
    </source>
</evidence>
<feature type="domain" description="Alanine racemase N-terminal" evidence="5">
    <location>
        <begin position="3"/>
        <end position="218"/>
    </location>
</feature>
<keyword evidence="1 2" id="KW-0663">Pyridoxal phosphate</keyword>
<protein>
    <recommendedName>
        <fullName evidence="2">Pyridoxal phosphate homeostasis protein</fullName>
        <shortName evidence="2">PLP homeostasis protein</shortName>
    </recommendedName>
</protein>
<dbReference type="Proteomes" id="UP000886844">
    <property type="component" value="Unassembled WGS sequence"/>
</dbReference>
<dbReference type="AlphaFoldDB" id="A0A9D1YYG5"/>
<dbReference type="Gene3D" id="3.20.20.10">
    <property type="entry name" value="Alanine racemase"/>
    <property type="match status" value="1"/>
</dbReference>
<comment type="caution">
    <text evidence="6">The sequence shown here is derived from an EMBL/GenBank/DDBJ whole genome shotgun (WGS) entry which is preliminary data.</text>
</comment>
<dbReference type="InterPro" id="IPR011078">
    <property type="entry name" value="PyrdxlP_homeostasis"/>
</dbReference>
<dbReference type="EMBL" id="DXDA01000018">
    <property type="protein sequence ID" value="HIY68159.1"/>
    <property type="molecule type" value="Genomic_DNA"/>
</dbReference>
<dbReference type="FunFam" id="3.20.20.10:FF:000018">
    <property type="entry name" value="Pyridoxal phosphate homeostasis protein"/>
    <property type="match status" value="1"/>
</dbReference>
<reference evidence="6" key="2">
    <citation type="submission" date="2021-04" db="EMBL/GenBank/DDBJ databases">
        <authorList>
            <person name="Gilroy R."/>
        </authorList>
    </citation>
    <scope>NUCLEOTIDE SEQUENCE</scope>
    <source>
        <strain evidence="6">5134</strain>
    </source>
</reference>
<name>A0A9D1YYG5_9BACT</name>
<feature type="modified residue" description="N6-(pyridoxal phosphate)lysine" evidence="2 3">
    <location>
        <position position="26"/>
    </location>
</feature>
<proteinExistence type="inferred from homology"/>
<comment type="cofactor">
    <cofactor evidence="3">
        <name>pyridoxal 5'-phosphate</name>
        <dbReference type="ChEBI" id="CHEBI:597326"/>
    </cofactor>
</comment>
<gene>
    <name evidence="6" type="ORF">H9828_01935</name>
</gene>
<reference evidence="6" key="1">
    <citation type="journal article" date="2021" name="PeerJ">
        <title>Extensive microbial diversity within the chicken gut microbiome revealed by metagenomics and culture.</title>
        <authorList>
            <person name="Gilroy R."/>
            <person name="Ravi A."/>
            <person name="Getino M."/>
            <person name="Pursley I."/>
            <person name="Horton D.L."/>
            <person name="Alikhan N.F."/>
            <person name="Baker D."/>
            <person name="Gharbi K."/>
            <person name="Hall N."/>
            <person name="Watson M."/>
            <person name="Adriaenssens E.M."/>
            <person name="Foster-Nyarko E."/>
            <person name="Jarju S."/>
            <person name="Secka A."/>
            <person name="Antonio M."/>
            <person name="Oren A."/>
            <person name="Chaudhuri R.R."/>
            <person name="La Ragione R."/>
            <person name="Hildebrand F."/>
            <person name="Pallen M.J."/>
        </authorList>
    </citation>
    <scope>NUCLEOTIDE SEQUENCE</scope>
    <source>
        <strain evidence="6">5134</strain>
    </source>
</reference>
<evidence type="ECO:0000256" key="3">
    <source>
        <dbReference type="PIRSR" id="PIRSR004848-1"/>
    </source>
</evidence>
<evidence type="ECO:0000256" key="2">
    <source>
        <dbReference type="HAMAP-Rule" id="MF_02087"/>
    </source>
</evidence>
<dbReference type="Pfam" id="PF01168">
    <property type="entry name" value="Ala_racemase_N"/>
    <property type="match status" value="1"/>
</dbReference>
<dbReference type="InterPro" id="IPR001608">
    <property type="entry name" value="Ala_racemase_N"/>
</dbReference>